<sequence>MAAFIRDELAPGGWDQKLLRRTCGYCKRRSVYITYRLQRGDPERVSVKHVVGLSLEDDYLPMVWETFRHGSPRTTWIDFKYQKGRSPWGLTKRLVLQRPHLSRLLRSYEKATGRRLYPAA</sequence>
<name>A0ABX0AHE8_9GAMM</name>
<dbReference type="Proteomes" id="UP001429354">
    <property type="component" value="Unassembled WGS sequence"/>
</dbReference>
<evidence type="ECO:0000313" key="1">
    <source>
        <dbReference type="EMBL" id="NDK40012.1"/>
    </source>
</evidence>
<dbReference type="RefSeq" id="WP_162350667.1">
    <property type="nucleotide sequence ID" value="NZ_QOVG01000010.1"/>
</dbReference>
<gene>
    <name evidence="1" type="ORF">DT603_14305</name>
</gene>
<keyword evidence="2" id="KW-1185">Reference proteome</keyword>
<organism evidence="1 2">
    <name type="scientific">Pseudoxanthomonas gei</name>
    <dbReference type="NCBI Taxonomy" id="1383030"/>
    <lineage>
        <taxon>Bacteria</taxon>
        <taxon>Pseudomonadati</taxon>
        <taxon>Pseudomonadota</taxon>
        <taxon>Gammaproteobacteria</taxon>
        <taxon>Lysobacterales</taxon>
        <taxon>Lysobacteraceae</taxon>
        <taxon>Pseudoxanthomonas</taxon>
    </lineage>
</organism>
<evidence type="ECO:0000313" key="2">
    <source>
        <dbReference type="Proteomes" id="UP001429354"/>
    </source>
</evidence>
<comment type="caution">
    <text evidence="1">The sequence shown here is derived from an EMBL/GenBank/DDBJ whole genome shotgun (WGS) entry which is preliminary data.</text>
</comment>
<proteinExistence type="predicted"/>
<accession>A0ABX0AHE8</accession>
<reference evidence="1 2" key="1">
    <citation type="submission" date="2018-07" db="EMBL/GenBank/DDBJ databases">
        <title>Whole genome Sequencing of Pseudoxanthomonas gei KCTC 32298 (T).</title>
        <authorList>
            <person name="Kumar S."/>
            <person name="Bansal K."/>
            <person name="Kaur A."/>
            <person name="Patil P."/>
            <person name="Sharma S."/>
            <person name="Patil P.B."/>
        </authorList>
    </citation>
    <scope>NUCLEOTIDE SEQUENCE [LARGE SCALE GENOMIC DNA]</scope>
    <source>
        <strain evidence="1 2">KCTC 32298</strain>
    </source>
</reference>
<dbReference type="EMBL" id="QOVG01000010">
    <property type="protein sequence ID" value="NDK40012.1"/>
    <property type="molecule type" value="Genomic_DNA"/>
</dbReference>
<protein>
    <submittedName>
        <fullName evidence="1">Uncharacterized protein</fullName>
    </submittedName>
</protein>